<dbReference type="SUPFAM" id="SSF52540">
    <property type="entry name" value="P-loop containing nucleoside triphosphate hydrolases"/>
    <property type="match status" value="1"/>
</dbReference>
<feature type="domain" description="AAA" evidence="1">
    <location>
        <begin position="5"/>
        <end position="187"/>
    </location>
</feature>
<comment type="caution">
    <text evidence="2">The sequence shown here is derived from an EMBL/GenBank/DDBJ whole genome shotgun (WGS) entry which is preliminary data.</text>
</comment>
<reference evidence="2" key="1">
    <citation type="journal article" date="2014" name="Int. J. Syst. Evol. Microbiol.">
        <title>Complete genome sequence of Corynebacterium casei LMG S-19264T (=DSM 44701T), isolated from a smear-ripened cheese.</title>
        <authorList>
            <consortium name="US DOE Joint Genome Institute (JGI-PGF)"/>
            <person name="Walter F."/>
            <person name="Albersmeier A."/>
            <person name="Kalinowski J."/>
            <person name="Ruckert C."/>
        </authorList>
    </citation>
    <scope>NUCLEOTIDE SEQUENCE</scope>
    <source>
        <strain evidence="2">KCTC 23430</strain>
    </source>
</reference>
<dbReference type="PANTHER" id="PTHR13696">
    <property type="entry name" value="P-LOOP CONTAINING NUCLEOSIDE TRIPHOSPHATE HYDROLASE"/>
    <property type="match status" value="1"/>
</dbReference>
<dbReference type="EMBL" id="BMYM01000004">
    <property type="protein sequence ID" value="GHD38974.1"/>
    <property type="molecule type" value="Genomic_DNA"/>
</dbReference>
<dbReference type="PANTHER" id="PTHR13696:SF52">
    <property type="entry name" value="PARA FAMILY PROTEIN CT_582"/>
    <property type="match status" value="1"/>
</dbReference>
<proteinExistence type="predicted"/>
<accession>A0A918XM19</accession>
<dbReference type="InterPro" id="IPR050678">
    <property type="entry name" value="DNA_Partitioning_ATPase"/>
</dbReference>
<gene>
    <name evidence="2" type="ORF">GCM10007053_30060</name>
</gene>
<organism evidence="2 3">
    <name type="scientific">Parahalioglobus pacificus</name>
    <dbReference type="NCBI Taxonomy" id="930806"/>
    <lineage>
        <taxon>Bacteria</taxon>
        <taxon>Pseudomonadati</taxon>
        <taxon>Pseudomonadota</taxon>
        <taxon>Gammaproteobacteria</taxon>
        <taxon>Cellvibrionales</taxon>
        <taxon>Halieaceae</taxon>
        <taxon>Parahalioglobus</taxon>
    </lineage>
</organism>
<dbReference type="InterPro" id="IPR027417">
    <property type="entry name" value="P-loop_NTPase"/>
</dbReference>
<dbReference type="AlphaFoldDB" id="A0A918XM19"/>
<dbReference type="RefSeq" id="WP_189478658.1">
    <property type="nucleotide sequence ID" value="NZ_BMYM01000004.1"/>
</dbReference>
<name>A0A918XM19_9GAMM</name>
<reference evidence="2" key="2">
    <citation type="submission" date="2020-09" db="EMBL/GenBank/DDBJ databases">
        <authorList>
            <person name="Sun Q."/>
            <person name="Kim S."/>
        </authorList>
    </citation>
    <scope>NUCLEOTIDE SEQUENCE</scope>
    <source>
        <strain evidence="2">KCTC 23430</strain>
    </source>
</reference>
<evidence type="ECO:0000313" key="3">
    <source>
        <dbReference type="Proteomes" id="UP000644693"/>
    </source>
</evidence>
<dbReference type="InterPro" id="IPR025669">
    <property type="entry name" value="AAA_dom"/>
</dbReference>
<keyword evidence="3" id="KW-1185">Reference proteome</keyword>
<evidence type="ECO:0000259" key="1">
    <source>
        <dbReference type="Pfam" id="PF13614"/>
    </source>
</evidence>
<dbReference type="Proteomes" id="UP000644693">
    <property type="component" value="Unassembled WGS sequence"/>
</dbReference>
<sequence>MKRVVFNQKGGVGKTSITCNLAAISASQGLRTLVIDLDVQGNTTHYLVGEIDADAFPAEAQGVAGLFKQTVGSRKMRQNPDSFVWETPYENLFLMPASPALSDMEKELESRYKIYKLRDALTKLDEEYDRVYIDTPPNFNFYSKSALIAADTVLIPFDCDSFARQSLYALTDNIDELQEDHNPDLSIEGVVINQFNSQARLPGELVAELKDEGYPVLKTFLNTSVKMKESHREHRPLVDLAPSHNLTTQYLDLHAELEKGLRRRARK</sequence>
<protein>
    <recommendedName>
        <fullName evidence="1">AAA domain-containing protein</fullName>
    </recommendedName>
</protein>
<evidence type="ECO:0000313" key="2">
    <source>
        <dbReference type="EMBL" id="GHD38974.1"/>
    </source>
</evidence>
<dbReference type="CDD" id="cd02042">
    <property type="entry name" value="ParAB_family"/>
    <property type="match status" value="1"/>
</dbReference>
<dbReference type="Gene3D" id="3.40.50.300">
    <property type="entry name" value="P-loop containing nucleotide triphosphate hydrolases"/>
    <property type="match status" value="1"/>
</dbReference>
<dbReference type="Pfam" id="PF13614">
    <property type="entry name" value="AAA_31"/>
    <property type="match status" value="1"/>
</dbReference>